<keyword evidence="3 5" id="KW-0012">Acyltransferase</keyword>
<dbReference type="Proteomes" id="UP000626370">
    <property type="component" value="Unassembled WGS sequence"/>
</dbReference>
<dbReference type="PANTHER" id="PTHR10434">
    <property type="entry name" value="1-ACYL-SN-GLYCEROL-3-PHOSPHATE ACYLTRANSFERASE"/>
    <property type="match status" value="1"/>
</dbReference>
<protein>
    <submittedName>
        <fullName evidence="5">Acyltransferase</fullName>
    </submittedName>
</protein>
<evidence type="ECO:0000313" key="6">
    <source>
        <dbReference type="Proteomes" id="UP000626370"/>
    </source>
</evidence>
<organism evidence="5 6">
    <name type="scientific">Thalassotalea profundi</name>
    <dbReference type="NCBI Taxonomy" id="2036687"/>
    <lineage>
        <taxon>Bacteria</taxon>
        <taxon>Pseudomonadati</taxon>
        <taxon>Pseudomonadota</taxon>
        <taxon>Gammaproteobacteria</taxon>
        <taxon>Alteromonadales</taxon>
        <taxon>Colwelliaceae</taxon>
        <taxon>Thalassotalea</taxon>
    </lineage>
</organism>
<evidence type="ECO:0000256" key="3">
    <source>
        <dbReference type="ARBA" id="ARBA00023315"/>
    </source>
</evidence>
<evidence type="ECO:0000256" key="1">
    <source>
        <dbReference type="ARBA" id="ARBA00005189"/>
    </source>
</evidence>
<keyword evidence="6" id="KW-1185">Reference proteome</keyword>
<gene>
    <name evidence="5" type="ORF">GCM10011501_11850</name>
</gene>
<sequence length="193" mass="22172">MSYVLPSNVPKREGQYLYRFSTKLLKWLGWRIEGQLPNRQQFIIAVAPHTSNWDFFLGVLVMFRLQLKVKFLGKHSIFVWPVKGLLTRIGGIPVERSHRHGVVGQMVEYFDRKEPLVLALAPEGTRSKVEQWKTGFLQIAYQANVPVVPIGFDFKKKAIVIMKPVVVDADIEQARIDFQQLFSQVCAKNPHLA</sequence>
<dbReference type="PANTHER" id="PTHR10434:SF9">
    <property type="entry name" value="PHOSPHOLIPID_GLYCEROL ACYLTRANSFERASE DOMAIN-CONTAINING PROTEIN"/>
    <property type="match status" value="1"/>
</dbReference>
<name>A0ABQ3IIJ5_9GAMM</name>
<evidence type="ECO:0000259" key="4">
    <source>
        <dbReference type="SMART" id="SM00563"/>
    </source>
</evidence>
<dbReference type="SUPFAM" id="SSF69593">
    <property type="entry name" value="Glycerol-3-phosphate (1)-acyltransferase"/>
    <property type="match status" value="1"/>
</dbReference>
<dbReference type="InterPro" id="IPR002123">
    <property type="entry name" value="Plipid/glycerol_acylTrfase"/>
</dbReference>
<comment type="pathway">
    <text evidence="1">Lipid metabolism.</text>
</comment>
<dbReference type="EMBL" id="BNAH01000004">
    <property type="protein sequence ID" value="GHE84687.1"/>
    <property type="molecule type" value="Genomic_DNA"/>
</dbReference>
<evidence type="ECO:0000313" key="5">
    <source>
        <dbReference type="EMBL" id="GHE84687.1"/>
    </source>
</evidence>
<dbReference type="GO" id="GO:0016746">
    <property type="term" value="F:acyltransferase activity"/>
    <property type="evidence" value="ECO:0007669"/>
    <property type="project" value="UniProtKB-KW"/>
</dbReference>
<dbReference type="RefSeq" id="WP_189377293.1">
    <property type="nucleotide sequence ID" value="NZ_BNAH01000004.1"/>
</dbReference>
<dbReference type="SMART" id="SM00563">
    <property type="entry name" value="PlsC"/>
    <property type="match status" value="1"/>
</dbReference>
<evidence type="ECO:0000256" key="2">
    <source>
        <dbReference type="ARBA" id="ARBA00022679"/>
    </source>
</evidence>
<proteinExistence type="predicted"/>
<feature type="domain" description="Phospholipid/glycerol acyltransferase" evidence="4">
    <location>
        <begin position="43"/>
        <end position="155"/>
    </location>
</feature>
<keyword evidence="2" id="KW-0808">Transferase</keyword>
<accession>A0ABQ3IIJ5</accession>
<comment type="caution">
    <text evidence="5">The sequence shown here is derived from an EMBL/GenBank/DDBJ whole genome shotgun (WGS) entry which is preliminary data.</text>
</comment>
<reference evidence="6" key="1">
    <citation type="journal article" date="2019" name="Int. J. Syst. Evol. Microbiol.">
        <title>The Global Catalogue of Microorganisms (GCM) 10K type strain sequencing project: providing services to taxonomists for standard genome sequencing and annotation.</title>
        <authorList>
            <consortium name="The Broad Institute Genomics Platform"/>
            <consortium name="The Broad Institute Genome Sequencing Center for Infectious Disease"/>
            <person name="Wu L."/>
            <person name="Ma J."/>
        </authorList>
    </citation>
    <scope>NUCLEOTIDE SEQUENCE [LARGE SCALE GENOMIC DNA]</scope>
    <source>
        <strain evidence="6">CGMCC 1.15922</strain>
    </source>
</reference>
<dbReference type="Pfam" id="PF01553">
    <property type="entry name" value="Acyltransferase"/>
    <property type="match status" value="1"/>
</dbReference>